<accession>A0A0S4JM57</accession>
<reference evidence="4" key="1">
    <citation type="submission" date="2015-09" db="EMBL/GenBank/DDBJ databases">
        <authorList>
            <consortium name="Pathogen Informatics"/>
        </authorList>
    </citation>
    <scope>NUCLEOTIDE SEQUENCE [LARGE SCALE GENOMIC DNA]</scope>
    <source>
        <strain evidence="4">Lake Konstanz</strain>
    </source>
</reference>
<feature type="chain" id="PRO_5006622535" description="GPI-anchored surface protein" evidence="2">
    <location>
        <begin position="22"/>
        <end position="1048"/>
    </location>
</feature>
<keyword evidence="4" id="KW-1185">Reference proteome</keyword>
<dbReference type="OrthoDB" id="242429at2759"/>
<dbReference type="VEuPathDB" id="TriTrypDB:BSAL_30805"/>
<feature type="signal peptide" evidence="2">
    <location>
        <begin position="1"/>
        <end position="21"/>
    </location>
</feature>
<feature type="compositionally biased region" description="Polar residues" evidence="1">
    <location>
        <begin position="997"/>
        <end position="1010"/>
    </location>
</feature>
<feature type="region of interest" description="Disordered" evidence="1">
    <location>
        <begin position="992"/>
        <end position="1048"/>
    </location>
</feature>
<dbReference type="AlphaFoldDB" id="A0A0S4JM57"/>
<dbReference type="EMBL" id="CYKH01001901">
    <property type="protein sequence ID" value="CUG91221.1"/>
    <property type="molecule type" value="Genomic_DNA"/>
</dbReference>
<gene>
    <name evidence="3" type="ORF">BSAL_30805</name>
</gene>
<sequence>MRRFTQRQLVWSVGWWMPHVAIQLGAAMSSSKRAAAGEYTSPTAEYLRHRSRGDASHIAAEALPSSRSSSTMTKGPPTLKHSEAAQVSEFLQNALTARSISGFQDNCEALVALEKRKLYAVHRPTSPLNPNDYIKLFHCAKSLLRSSPLTSLHHPVVVQLLDVFLELWGKPRSPHHITTAVHSIESNTWQSDHDEIMCCTVAAALAALPPRDALQVMSACCIDNALVELYEEEQRTAAQGQVPPQRGSAEHTASVMLWCLEHSDARSQKALALQAVKRAAAGTTRPPPQVSTFLQRIRTAQHPSVVAVMVSSMILLGSSSSKLLALALCDAYVTAWVKVRGVDRDALYGVIRAATEAAAVVGDSELVARFIFVLFRVKGVLCAPTTTSIPEATSSPSLSMAVRNWWQSSPSTVSGLLSESALDAEFDETVAVLLKDTMHAAIKERGMAHAEALFESLRTGCTWKAVANMSLELLDGLAKENVRPTAANANIEVRSEEDTLQRRALAVLGKMAMVYPRHPTSVDEKRMTLAVRRAMQLHFEYIPVPVPPSQPTSIGTTTGHTGGGVLYWPRPKNPIRSLELYERLPRGNLMRRDVRYLALSAASFLQGNDSSERFASLLQEEEEEVLNNTHAVTVNASSSSSLLLAATWTLGCLCWDASGIDAARWREVVLRPANEESDLPILRGASLEWVRRIFSVPTSRLAVLYIACGVLQRGGCPPLRHPRKLLDWCELELSAAPTEVKRGTADVIAASLIQQPPWKMEGSDADALEEYRQRLLQTCSQYLIGCNVEKKNSVTCVVPPQRRRGEAGLGLRLQPPSTFNPAVGGGSVAPEDSIVLLHSSVAAIPEAHFLDFVRGTGLGEKRHCHVVVPWELLSMSQPAAGAVQLRHLLRSLLHNFPKMCVAVVVEEFGAPSVDAELSHQCVAGAARAMLKKTTSSVTVWADNVAVASAELKSVLASFPGRVDVTGPTTGQSNNESLRDLQQLLSLDPSQRLLRSVPQHTTNQYTTNRAGTETRKEPDGGLRSSSKPGAVGGLRRNSSLHSQQQQQKK</sequence>
<keyword evidence="2" id="KW-0732">Signal</keyword>
<protein>
    <recommendedName>
        <fullName evidence="5">GPI-anchored surface protein</fullName>
    </recommendedName>
</protein>
<dbReference type="Proteomes" id="UP000051952">
    <property type="component" value="Unassembled WGS sequence"/>
</dbReference>
<evidence type="ECO:0000313" key="4">
    <source>
        <dbReference type="Proteomes" id="UP000051952"/>
    </source>
</evidence>
<evidence type="ECO:0000256" key="2">
    <source>
        <dbReference type="SAM" id="SignalP"/>
    </source>
</evidence>
<evidence type="ECO:0008006" key="5">
    <source>
        <dbReference type="Google" id="ProtNLM"/>
    </source>
</evidence>
<proteinExistence type="predicted"/>
<name>A0A0S4JM57_BODSA</name>
<evidence type="ECO:0000256" key="1">
    <source>
        <dbReference type="SAM" id="MobiDB-lite"/>
    </source>
</evidence>
<evidence type="ECO:0000313" key="3">
    <source>
        <dbReference type="EMBL" id="CUG91221.1"/>
    </source>
</evidence>
<organism evidence="3 4">
    <name type="scientific">Bodo saltans</name>
    <name type="common">Flagellated protozoan</name>
    <dbReference type="NCBI Taxonomy" id="75058"/>
    <lineage>
        <taxon>Eukaryota</taxon>
        <taxon>Discoba</taxon>
        <taxon>Euglenozoa</taxon>
        <taxon>Kinetoplastea</taxon>
        <taxon>Metakinetoplastina</taxon>
        <taxon>Eubodonida</taxon>
        <taxon>Bodonidae</taxon>
        <taxon>Bodo</taxon>
    </lineage>
</organism>